<feature type="transmembrane region" description="Helical" evidence="9">
    <location>
        <begin position="834"/>
        <end position="853"/>
    </location>
</feature>
<keyword evidence="8 9" id="KW-0472">Membrane</keyword>
<comment type="subcellular location">
    <subcellularLocation>
        <location evidence="1">Cell membrane</location>
        <topology evidence="1">Multi-pass membrane protein</topology>
    </subcellularLocation>
</comment>
<dbReference type="Pfam" id="PF00662">
    <property type="entry name" value="Proton_antipo_N"/>
    <property type="match status" value="1"/>
</dbReference>
<keyword evidence="15" id="KW-1185">Reference proteome</keyword>
<feature type="transmembrane region" description="Helical" evidence="9">
    <location>
        <begin position="469"/>
        <end position="491"/>
    </location>
</feature>
<feature type="transmembrane region" description="Helical" evidence="9">
    <location>
        <begin position="33"/>
        <end position="52"/>
    </location>
</feature>
<feature type="transmembrane region" description="Helical" evidence="9">
    <location>
        <begin position="318"/>
        <end position="337"/>
    </location>
</feature>
<evidence type="ECO:0000256" key="8">
    <source>
        <dbReference type="ARBA" id="ARBA00023136"/>
    </source>
</evidence>
<feature type="domain" description="MrpA C-terminal/MbhD" evidence="12">
    <location>
        <begin position="697"/>
        <end position="760"/>
    </location>
</feature>
<dbReference type="InterPro" id="IPR001516">
    <property type="entry name" value="Proton_antipo_N"/>
</dbReference>
<feature type="transmembrane region" description="Helical" evidence="9">
    <location>
        <begin position="6"/>
        <end position="26"/>
    </location>
</feature>
<dbReference type="RefSeq" id="WP_089731344.1">
    <property type="nucleotide sequence ID" value="NZ_FNIA01000002.1"/>
</dbReference>
<evidence type="ECO:0000256" key="7">
    <source>
        <dbReference type="ARBA" id="ARBA00023065"/>
    </source>
</evidence>
<reference evidence="14 15" key="1">
    <citation type="submission" date="2016-10" db="EMBL/GenBank/DDBJ databases">
        <authorList>
            <person name="de Groot N.N."/>
        </authorList>
    </citation>
    <scope>NUCLEOTIDE SEQUENCE [LARGE SCALE GENOMIC DNA]</scope>
    <source>
        <strain evidence="15">EB21,IBRC-M 10013,KCTC 4048</strain>
    </source>
</reference>
<feature type="domain" description="NADH:quinone oxidoreductase/Mrp antiporter transmembrane" evidence="10">
    <location>
        <begin position="126"/>
        <end position="424"/>
    </location>
</feature>
<dbReference type="GO" id="GO:0005886">
    <property type="term" value="C:plasma membrane"/>
    <property type="evidence" value="ECO:0007669"/>
    <property type="project" value="UniProtKB-SubCell"/>
</dbReference>
<evidence type="ECO:0000256" key="9">
    <source>
        <dbReference type="SAM" id="Phobius"/>
    </source>
</evidence>
<evidence type="ECO:0000259" key="13">
    <source>
        <dbReference type="Pfam" id="PF20501"/>
    </source>
</evidence>
<evidence type="ECO:0000256" key="5">
    <source>
        <dbReference type="ARBA" id="ARBA00022692"/>
    </source>
</evidence>
<dbReference type="OrthoDB" id="371891at2157"/>
<feature type="transmembrane region" description="Helical" evidence="9">
    <location>
        <begin position="531"/>
        <end position="550"/>
    </location>
</feature>
<feature type="transmembrane region" description="Helical" evidence="9">
    <location>
        <begin position="109"/>
        <end position="127"/>
    </location>
</feature>
<evidence type="ECO:0000313" key="15">
    <source>
        <dbReference type="Proteomes" id="UP000199370"/>
    </source>
</evidence>
<feature type="transmembrane region" description="Helical" evidence="9">
    <location>
        <begin position="599"/>
        <end position="618"/>
    </location>
</feature>
<dbReference type="STRING" id="996166.SAMN05192554_102103"/>
<evidence type="ECO:0000256" key="2">
    <source>
        <dbReference type="ARBA" id="ARBA00022448"/>
    </source>
</evidence>
<dbReference type="EMBL" id="FNIA01000002">
    <property type="protein sequence ID" value="SDM41993.1"/>
    <property type="molecule type" value="Genomic_DNA"/>
</dbReference>
<dbReference type="InterPro" id="IPR025383">
    <property type="entry name" value="MrpA_C/MbhD"/>
</dbReference>
<feature type="transmembrane region" description="Helical" evidence="9">
    <location>
        <begin position="164"/>
        <end position="184"/>
    </location>
</feature>
<accession>A0A1G9T2N1</accession>
<dbReference type="InterPro" id="IPR050616">
    <property type="entry name" value="CPA3_Na-H_Antiporter_A"/>
</dbReference>
<keyword evidence="6 9" id="KW-1133">Transmembrane helix</keyword>
<dbReference type="PRINTS" id="PR01434">
    <property type="entry name" value="NADHDHGNASE5"/>
</dbReference>
<dbReference type="AlphaFoldDB" id="A0A1G9T2N1"/>
<feature type="domain" description="MrpA C-terminal/MbhE" evidence="13">
    <location>
        <begin position="770"/>
        <end position="851"/>
    </location>
</feature>
<dbReference type="Pfam" id="PF20501">
    <property type="entry name" value="MbhE"/>
    <property type="match status" value="1"/>
</dbReference>
<dbReference type="PANTHER" id="PTHR43373">
    <property type="entry name" value="NA(+)/H(+) ANTIPORTER SUBUNIT"/>
    <property type="match status" value="1"/>
</dbReference>
<keyword evidence="7" id="KW-0406">Ion transport</keyword>
<feature type="transmembrane region" description="Helical" evidence="9">
    <location>
        <begin position="630"/>
        <end position="648"/>
    </location>
</feature>
<keyword evidence="4" id="KW-1003">Cell membrane</keyword>
<feature type="transmembrane region" description="Helical" evidence="9">
    <location>
        <begin position="428"/>
        <end position="448"/>
    </location>
</feature>
<feature type="transmembrane region" description="Helical" evidence="9">
    <location>
        <begin position="349"/>
        <end position="367"/>
    </location>
</feature>
<proteinExistence type="predicted"/>
<feature type="domain" description="NADH-Ubiquinone oxidoreductase (complex I) chain 5 N-terminal" evidence="11">
    <location>
        <begin position="65"/>
        <end position="110"/>
    </location>
</feature>
<protein>
    <submittedName>
        <fullName evidence="14">Multicomponent Na+:H+ antiporter subunit A</fullName>
    </submittedName>
</protein>
<dbReference type="Proteomes" id="UP000199370">
    <property type="component" value="Unassembled WGS sequence"/>
</dbReference>
<dbReference type="InterPro" id="IPR001750">
    <property type="entry name" value="ND/Mrp_TM"/>
</dbReference>
<evidence type="ECO:0000256" key="3">
    <source>
        <dbReference type="ARBA" id="ARBA00022449"/>
    </source>
</evidence>
<evidence type="ECO:0000259" key="11">
    <source>
        <dbReference type="Pfam" id="PF00662"/>
    </source>
</evidence>
<organism evidence="14 15">
    <name type="scientific">Haloarchaeobius iranensis</name>
    <dbReference type="NCBI Taxonomy" id="996166"/>
    <lineage>
        <taxon>Archaea</taxon>
        <taxon>Methanobacteriati</taxon>
        <taxon>Methanobacteriota</taxon>
        <taxon>Stenosarchaea group</taxon>
        <taxon>Halobacteria</taxon>
        <taxon>Halobacteriales</taxon>
        <taxon>Halorubellaceae</taxon>
        <taxon>Haloarchaeobius</taxon>
    </lineage>
</organism>
<evidence type="ECO:0000313" key="14">
    <source>
        <dbReference type="EMBL" id="SDM41993.1"/>
    </source>
</evidence>
<sequence>MTPDLWVLLALVGLPFLGAAAVPLVYRILGERTAYFAALVALACLGLVGLLYGTEGAQSVDWVPALGIELRFYVDGLALLIATLASGVGVCILTYSGGYMHGEPGQPKYYATLLAFMGSMLGVALAADLITLFLFWELTSLTSFLLIGHYTTESSSQYAARKSMLITVAGGLFMLVGFVLLHAVSADALGSATWALAGEGSMLENAGAMREALESEGLFVVVLALLGIGAAAKSAQVPLHIWLPNAMEAPTPVSAFLHSATMVKAGVYLVGRMRPLFLPADAHPGSLELWTLGFAALGLLTMTVTAILAVAATDIKELLAYSTASHLGLIIAGFGFAGHLGAETGAFHILNHALFKATLFLVAGIVAHEAGTRKISELGGLREDLPITAGIAAIASLGMAGVPPFNGFYSKEFLFHAAWETGAASGGLYYLIPVVAVFGSVFTFLYSIRFLMLFFGEKPDELGHVHSPPVAMLAPPALLAALAAVVGIGGITGTFDVPLGPLEEFVGSVMHAVEPAGAEETSFHYYLPTTVTPWAIMSALTIAFGAALYPQYGRLHDGIRSLLRGPVRANWWYDTATEELNPTSTAVRDRVQNGLLRTYATWVAAAFAVLTFAGYVGASVDVPVPQEPATYLPLALTAVVLVASVTVFGDLSLRVATTVAGVLSVLALGIFAWAIFGLGLTPAELATQPPVVFVLALAAVAGIAVSRAPSHIAGVLTLSILGFMVAIFYILRDAPDLALTQLVVETLVLVIFLLVLDKLPAFYGGWDRGRMARDGVLSLAVGAVVTTTVLVTTAASPNEESVIARGLAEASYPEAGGNNIVNVILVDFRAFDTMGEIAVVSMAALSIVTLIALRERGETR</sequence>
<keyword evidence="5 9" id="KW-0812">Transmembrane</keyword>
<feature type="transmembrane region" description="Helical" evidence="9">
    <location>
        <begin position="776"/>
        <end position="795"/>
    </location>
</feature>
<evidence type="ECO:0000259" key="12">
    <source>
        <dbReference type="Pfam" id="PF13244"/>
    </source>
</evidence>
<evidence type="ECO:0000256" key="6">
    <source>
        <dbReference type="ARBA" id="ARBA00022989"/>
    </source>
</evidence>
<keyword evidence="2" id="KW-0813">Transport</keyword>
<dbReference type="Pfam" id="PF13244">
    <property type="entry name" value="MbhD"/>
    <property type="match status" value="1"/>
</dbReference>
<dbReference type="GO" id="GO:0015297">
    <property type="term" value="F:antiporter activity"/>
    <property type="evidence" value="ECO:0007669"/>
    <property type="project" value="UniProtKB-KW"/>
</dbReference>
<evidence type="ECO:0000256" key="1">
    <source>
        <dbReference type="ARBA" id="ARBA00004651"/>
    </source>
</evidence>
<dbReference type="InterPro" id="IPR046806">
    <property type="entry name" value="MrpA_C/MbhE"/>
</dbReference>
<name>A0A1G9T2N1_9EURY</name>
<evidence type="ECO:0000256" key="4">
    <source>
        <dbReference type="ARBA" id="ARBA00022475"/>
    </source>
</evidence>
<dbReference type="GO" id="GO:0006811">
    <property type="term" value="P:monoatomic ion transport"/>
    <property type="evidence" value="ECO:0007669"/>
    <property type="project" value="UniProtKB-KW"/>
</dbReference>
<feature type="transmembrane region" description="Helical" evidence="9">
    <location>
        <begin position="387"/>
        <end position="408"/>
    </location>
</feature>
<feature type="transmembrane region" description="Helical" evidence="9">
    <location>
        <begin position="218"/>
        <end position="241"/>
    </location>
</feature>
<feature type="transmembrane region" description="Helical" evidence="9">
    <location>
        <begin position="290"/>
        <end position="311"/>
    </location>
</feature>
<evidence type="ECO:0000259" key="10">
    <source>
        <dbReference type="Pfam" id="PF00361"/>
    </source>
</evidence>
<feature type="transmembrane region" description="Helical" evidence="9">
    <location>
        <begin position="72"/>
        <end position="97"/>
    </location>
</feature>
<feature type="transmembrane region" description="Helical" evidence="9">
    <location>
        <begin position="712"/>
        <end position="731"/>
    </location>
</feature>
<feature type="transmembrane region" description="Helical" evidence="9">
    <location>
        <begin position="655"/>
        <end position="676"/>
    </location>
</feature>
<keyword evidence="3" id="KW-0050">Antiport</keyword>
<gene>
    <name evidence="14" type="ORF">SAMN05192554_102103</name>
</gene>
<feature type="transmembrane region" description="Helical" evidence="9">
    <location>
        <begin position="737"/>
        <end position="756"/>
    </location>
</feature>
<dbReference type="Pfam" id="PF00361">
    <property type="entry name" value="Proton_antipo_M"/>
    <property type="match status" value="1"/>
</dbReference>
<dbReference type="PANTHER" id="PTHR43373:SF1">
    <property type="entry name" value="NA(+)_H(+) ANTIPORTER SUBUNIT A"/>
    <property type="match status" value="1"/>
</dbReference>
<feature type="transmembrane region" description="Helical" evidence="9">
    <location>
        <begin position="688"/>
        <end position="705"/>
    </location>
</feature>